<evidence type="ECO:0000256" key="2">
    <source>
        <dbReference type="ARBA" id="ARBA00022670"/>
    </source>
</evidence>
<organism evidence="7 8">
    <name type="scientific">Trifolium pratense</name>
    <name type="common">Red clover</name>
    <dbReference type="NCBI Taxonomy" id="57577"/>
    <lineage>
        <taxon>Eukaryota</taxon>
        <taxon>Viridiplantae</taxon>
        <taxon>Streptophyta</taxon>
        <taxon>Embryophyta</taxon>
        <taxon>Tracheophyta</taxon>
        <taxon>Spermatophyta</taxon>
        <taxon>Magnoliopsida</taxon>
        <taxon>eudicotyledons</taxon>
        <taxon>Gunneridae</taxon>
        <taxon>Pentapetalae</taxon>
        <taxon>rosids</taxon>
        <taxon>fabids</taxon>
        <taxon>Fabales</taxon>
        <taxon>Fabaceae</taxon>
        <taxon>Papilionoideae</taxon>
        <taxon>50 kb inversion clade</taxon>
        <taxon>NPAAA clade</taxon>
        <taxon>Hologalegina</taxon>
        <taxon>IRL clade</taxon>
        <taxon>Trifolieae</taxon>
        <taxon>Trifolium</taxon>
    </lineage>
</organism>
<keyword evidence="2 7" id="KW-0645">Protease</keyword>
<dbReference type="PRINTS" id="PR00705">
    <property type="entry name" value="PAPAIN"/>
</dbReference>
<sequence length="274" mass="30268">VGRTLCTTCEEFEDIDVETLNADVDWRAFYTMTDIDHQGQCPSCVAHSVISAVEAIKRLETGILEKLSVQELLDHVEMGDTEGAYKYIMERGVSLQKDYPLSQGTNAVKTFIAGYKYIHTVAGIAEKMLKSAVYRQPVVVVIIVGDEFENYKAGDGIFQTESDLHSGGGLHSVLVIGFGKLHGKKYWIIRNSYGTEWGYEGYGLILRDFGPFYGMCNIAEEPSYPLWEVEEDNDGLTSVDSDTVSEAAAVSGRVFSSSVVVPGFSKDADIFCYI</sequence>
<feature type="non-terminal residue" evidence="7">
    <location>
        <position position="1"/>
    </location>
</feature>
<evidence type="ECO:0000256" key="4">
    <source>
        <dbReference type="ARBA" id="ARBA00022807"/>
    </source>
</evidence>
<evidence type="ECO:0000256" key="1">
    <source>
        <dbReference type="ARBA" id="ARBA00008455"/>
    </source>
</evidence>
<dbReference type="EMBL" id="ASHM01050287">
    <property type="protein sequence ID" value="PNX86081.1"/>
    <property type="molecule type" value="Genomic_DNA"/>
</dbReference>
<dbReference type="InterPro" id="IPR025660">
    <property type="entry name" value="Pept_his_AS"/>
</dbReference>
<name>A0A2K3M5L0_TRIPR</name>
<evidence type="ECO:0000256" key="3">
    <source>
        <dbReference type="ARBA" id="ARBA00022801"/>
    </source>
</evidence>
<evidence type="ECO:0000313" key="7">
    <source>
        <dbReference type="EMBL" id="PNX86081.1"/>
    </source>
</evidence>
<evidence type="ECO:0000313" key="8">
    <source>
        <dbReference type="Proteomes" id="UP000236291"/>
    </source>
</evidence>
<dbReference type="InterPro" id="IPR013128">
    <property type="entry name" value="Peptidase_C1A"/>
</dbReference>
<dbReference type="PANTHER" id="PTHR12411">
    <property type="entry name" value="CYSTEINE PROTEASE FAMILY C1-RELATED"/>
    <property type="match status" value="1"/>
</dbReference>
<gene>
    <name evidence="7" type="ORF">L195_g042157</name>
</gene>
<dbReference type="Gene3D" id="3.90.70.10">
    <property type="entry name" value="Cysteine proteinases"/>
    <property type="match status" value="1"/>
</dbReference>
<protein>
    <submittedName>
        <fullName evidence="7">Thiol protease SEN102-like protein</fullName>
    </submittedName>
</protein>
<keyword evidence="3" id="KW-0378">Hydrolase</keyword>
<evidence type="ECO:0000259" key="6">
    <source>
        <dbReference type="SMART" id="SM00645"/>
    </source>
</evidence>
<reference evidence="7 8" key="2">
    <citation type="journal article" date="2017" name="Front. Plant Sci.">
        <title>Gene Classification and Mining of Molecular Markers Useful in Red Clover (Trifolium pratense) Breeding.</title>
        <authorList>
            <person name="Istvanek J."/>
            <person name="Dluhosova J."/>
            <person name="Dluhos P."/>
            <person name="Patkova L."/>
            <person name="Nedelnik J."/>
            <person name="Repkova J."/>
        </authorList>
    </citation>
    <scope>NUCLEOTIDE SEQUENCE [LARGE SCALE GENOMIC DNA]</scope>
    <source>
        <strain evidence="8">cv. Tatra</strain>
        <tissue evidence="7">Young leaves</tissue>
    </source>
</reference>
<dbReference type="Pfam" id="PF00112">
    <property type="entry name" value="Peptidase_C1"/>
    <property type="match status" value="1"/>
</dbReference>
<dbReference type="SMART" id="SM00645">
    <property type="entry name" value="Pept_C1"/>
    <property type="match status" value="1"/>
</dbReference>
<reference evidence="7 8" key="1">
    <citation type="journal article" date="2014" name="Am. J. Bot.">
        <title>Genome assembly and annotation for red clover (Trifolium pratense; Fabaceae).</title>
        <authorList>
            <person name="Istvanek J."/>
            <person name="Jaros M."/>
            <person name="Krenek A."/>
            <person name="Repkova J."/>
        </authorList>
    </citation>
    <scope>NUCLEOTIDE SEQUENCE [LARGE SCALE GENOMIC DNA]</scope>
    <source>
        <strain evidence="8">cv. Tatra</strain>
        <tissue evidence="7">Young leaves</tissue>
    </source>
</reference>
<dbReference type="GO" id="GO:0006508">
    <property type="term" value="P:proteolysis"/>
    <property type="evidence" value="ECO:0007669"/>
    <property type="project" value="UniProtKB-KW"/>
</dbReference>
<dbReference type="InterPro" id="IPR039417">
    <property type="entry name" value="Peptidase_C1A_papain-like"/>
</dbReference>
<accession>A0A2K3M5L0</accession>
<keyword evidence="4" id="KW-0788">Thiol protease</keyword>
<dbReference type="Proteomes" id="UP000236291">
    <property type="component" value="Unassembled WGS sequence"/>
</dbReference>
<dbReference type="PROSITE" id="PS00639">
    <property type="entry name" value="THIOL_PROTEASE_HIS"/>
    <property type="match status" value="1"/>
</dbReference>
<dbReference type="AlphaFoldDB" id="A0A2K3M5L0"/>
<keyword evidence="5" id="KW-1015">Disulfide bond</keyword>
<evidence type="ECO:0000256" key="5">
    <source>
        <dbReference type="ARBA" id="ARBA00023157"/>
    </source>
</evidence>
<comment type="caution">
    <text evidence="7">The sequence shown here is derived from an EMBL/GenBank/DDBJ whole genome shotgun (WGS) entry which is preliminary data.</text>
</comment>
<dbReference type="InterPro" id="IPR000668">
    <property type="entry name" value="Peptidase_C1A_C"/>
</dbReference>
<proteinExistence type="inferred from homology"/>
<dbReference type="SUPFAM" id="SSF54001">
    <property type="entry name" value="Cysteine proteinases"/>
    <property type="match status" value="1"/>
</dbReference>
<dbReference type="CDD" id="cd02248">
    <property type="entry name" value="Peptidase_C1A"/>
    <property type="match status" value="1"/>
</dbReference>
<comment type="similarity">
    <text evidence="1">Belongs to the peptidase C1 family.</text>
</comment>
<dbReference type="STRING" id="57577.A0A2K3M5L0"/>
<feature type="domain" description="Peptidase C1A papain C-terminal" evidence="6">
    <location>
        <begin position="20"/>
        <end position="226"/>
    </location>
</feature>
<dbReference type="InterPro" id="IPR038765">
    <property type="entry name" value="Papain-like_cys_pep_sf"/>
</dbReference>
<dbReference type="GO" id="GO:0008234">
    <property type="term" value="F:cysteine-type peptidase activity"/>
    <property type="evidence" value="ECO:0007669"/>
    <property type="project" value="UniProtKB-KW"/>
</dbReference>